<dbReference type="AlphaFoldDB" id="A0A286GQC2"/>
<sequence length="72" mass="8199">MEAGRLGQHLWFRDCDDIRHLVRIASIQMVCDADPAQDETVLFVANKQLRVPIPLDALMPMIDPAGRQKQSR</sequence>
<gene>
    <name evidence="1" type="ORF">SAMN05421508_10756</name>
</gene>
<accession>A0A286GQC2</accession>
<evidence type="ECO:0000313" key="1">
    <source>
        <dbReference type="EMBL" id="SOD97708.1"/>
    </source>
</evidence>
<protein>
    <submittedName>
        <fullName evidence="1">Uncharacterized protein</fullName>
    </submittedName>
</protein>
<proteinExistence type="predicted"/>
<name>A0A286GQC2_9PROT</name>
<reference evidence="1 2" key="1">
    <citation type="submission" date="2017-09" db="EMBL/GenBank/DDBJ databases">
        <authorList>
            <person name="Ehlers B."/>
            <person name="Leendertz F.H."/>
        </authorList>
    </citation>
    <scope>NUCLEOTIDE SEQUENCE [LARGE SCALE GENOMIC DNA]</scope>
    <source>
        <strain evidence="1 2">USBA 140</strain>
    </source>
</reference>
<organism evidence="1 2">
    <name type="scientific">Caenispirillum bisanense</name>
    <dbReference type="NCBI Taxonomy" id="414052"/>
    <lineage>
        <taxon>Bacteria</taxon>
        <taxon>Pseudomonadati</taxon>
        <taxon>Pseudomonadota</taxon>
        <taxon>Alphaproteobacteria</taxon>
        <taxon>Rhodospirillales</taxon>
        <taxon>Novispirillaceae</taxon>
        <taxon>Caenispirillum</taxon>
    </lineage>
</organism>
<dbReference type="RefSeq" id="WP_097280169.1">
    <property type="nucleotide sequence ID" value="NZ_OCNJ01000007.1"/>
</dbReference>
<keyword evidence="2" id="KW-1185">Reference proteome</keyword>
<evidence type="ECO:0000313" key="2">
    <source>
        <dbReference type="Proteomes" id="UP000219621"/>
    </source>
</evidence>
<dbReference type="Proteomes" id="UP000219621">
    <property type="component" value="Unassembled WGS sequence"/>
</dbReference>
<dbReference type="EMBL" id="OCNJ01000007">
    <property type="protein sequence ID" value="SOD97708.1"/>
    <property type="molecule type" value="Genomic_DNA"/>
</dbReference>